<dbReference type="InParanoid" id="H1Z1B4"/>
<protein>
    <submittedName>
        <fullName evidence="1">Uncharacterized protein</fullName>
    </submittedName>
</protein>
<dbReference type="Proteomes" id="UP000005741">
    <property type="component" value="Chromosome"/>
</dbReference>
<keyword evidence="2" id="KW-1185">Reference proteome</keyword>
<dbReference type="EMBL" id="CM001436">
    <property type="protein sequence ID" value="EHQ35381.1"/>
    <property type="molecule type" value="Genomic_DNA"/>
</dbReference>
<name>H1Z1B4_9EURY</name>
<evidence type="ECO:0000313" key="2">
    <source>
        <dbReference type="Proteomes" id="UP000005741"/>
    </source>
</evidence>
<dbReference type="OrthoDB" id="130969at2157"/>
<sequence>METVVFQDNDEDILLDNQETVDKILKFFITRFVKNPGQHLLELGSTGTGKTNFLYWLIDLFKEYAPREALVWFDIGKAQYNQYTGESGNEILTLLYYFGAVRIITLTGCDVKIISDQDYDIEYVHVDNPKMIWKYCKPDRLNIVSIDPFILDDVTHASVLAVIFERLVWLANRGWIHRPLAVIYDEIHNVCPSQGHGIYEDRKAAAIQKKTNNQFKKNLQKLRSTGIRFISTTHQWTQLYKPVRLSFEWLVPRRRTLFTNDAPDLARFNPRWKKMKTHQAYIVIPEGDHLGPFRCLHYRIPNNLGSVEYDGIYTKEDKDNK</sequence>
<organism evidence="1 2">
    <name type="scientific">Methanoplanus limicola DSM 2279</name>
    <dbReference type="NCBI Taxonomy" id="937775"/>
    <lineage>
        <taxon>Archaea</taxon>
        <taxon>Methanobacteriati</taxon>
        <taxon>Methanobacteriota</taxon>
        <taxon>Stenosarchaea group</taxon>
        <taxon>Methanomicrobia</taxon>
        <taxon>Methanomicrobiales</taxon>
        <taxon>Methanomicrobiaceae</taxon>
        <taxon>Methanoplanus</taxon>
    </lineage>
</organism>
<evidence type="ECO:0000313" key="1">
    <source>
        <dbReference type="EMBL" id="EHQ35381.1"/>
    </source>
</evidence>
<dbReference type="Gene3D" id="3.40.50.300">
    <property type="entry name" value="P-loop containing nucleotide triphosphate hydrolases"/>
    <property type="match status" value="1"/>
</dbReference>
<dbReference type="RefSeq" id="WP_004077132.1">
    <property type="nucleotide sequence ID" value="NZ_CM001436.1"/>
</dbReference>
<dbReference type="STRING" id="937775.Metlim_1272"/>
<gene>
    <name evidence="1" type="ORF">Metlim_1272</name>
</gene>
<proteinExistence type="predicted"/>
<reference evidence="1 2" key="1">
    <citation type="submission" date="2011-10" db="EMBL/GenBank/DDBJ databases">
        <title>The Improved High-Quality Draft genome of Methanoplanus limicola DSM 2279.</title>
        <authorList>
            <consortium name="US DOE Joint Genome Institute (JGI-PGF)"/>
            <person name="Lucas S."/>
            <person name="Copeland A."/>
            <person name="Lapidus A."/>
            <person name="Glavina del Rio T."/>
            <person name="Dalin E."/>
            <person name="Tice H."/>
            <person name="Bruce D."/>
            <person name="Goodwin L."/>
            <person name="Pitluck S."/>
            <person name="Peters L."/>
            <person name="Mikhailova N."/>
            <person name="Lu M."/>
            <person name="Kyrpides N."/>
            <person name="Mavromatis K."/>
            <person name="Ivanova N."/>
            <person name="Markowitz V."/>
            <person name="Cheng J.-F."/>
            <person name="Hugenholtz P."/>
            <person name="Woyke T."/>
            <person name="Wu D."/>
            <person name="Wirth R."/>
            <person name="Brambilla E.-M."/>
            <person name="Klenk H.-P."/>
            <person name="Eisen J.A."/>
        </authorList>
    </citation>
    <scope>NUCLEOTIDE SEQUENCE [LARGE SCALE GENOMIC DNA]</scope>
    <source>
        <strain evidence="1 2">DSM 2279</strain>
    </source>
</reference>
<accession>H1Z1B4</accession>
<dbReference type="SUPFAM" id="SSF52540">
    <property type="entry name" value="P-loop containing nucleoside triphosphate hydrolases"/>
    <property type="match status" value="1"/>
</dbReference>
<dbReference type="AlphaFoldDB" id="H1Z1B4"/>
<dbReference type="HOGENOM" id="CLU_864988_0_0_2"/>
<dbReference type="InterPro" id="IPR027417">
    <property type="entry name" value="P-loop_NTPase"/>
</dbReference>